<protein>
    <submittedName>
        <fullName evidence="1">Putative secreted protein</fullName>
    </submittedName>
</protein>
<organism evidence="1">
    <name type="scientific">Ixodes ricinus</name>
    <name type="common">Common tick</name>
    <name type="synonym">Acarus ricinus</name>
    <dbReference type="NCBI Taxonomy" id="34613"/>
    <lineage>
        <taxon>Eukaryota</taxon>
        <taxon>Metazoa</taxon>
        <taxon>Ecdysozoa</taxon>
        <taxon>Arthropoda</taxon>
        <taxon>Chelicerata</taxon>
        <taxon>Arachnida</taxon>
        <taxon>Acari</taxon>
        <taxon>Parasitiformes</taxon>
        <taxon>Ixodida</taxon>
        <taxon>Ixodoidea</taxon>
        <taxon>Ixodidae</taxon>
        <taxon>Ixodinae</taxon>
        <taxon>Ixodes</taxon>
    </lineage>
</organism>
<reference evidence="1" key="1">
    <citation type="submission" date="2019-12" db="EMBL/GenBank/DDBJ databases">
        <title>An insight into the sialome of adult female Ixodes ricinus ticks feeding for 6 days.</title>
        <authorList>
            <person name="Perner J."/>
            <person name="Ribeiro J.M.C."/>
        </authorList>
    </citation>
    <scope>NUCLEOTIDE SEQUENCE</scope>
    <source>
        <strain evidence="1">Semi-engorged</strain>
        <tissue evidence="1">Salivary glands</tissue>
    </source>
</reference>
<accession>A0A6B0UPM3</accession>
<proteinExistence type="predicted"/>
<dbReference type="EMBL" id="GIFC01009704">
    <property type="protein sequence ID" value="MXU91787.1"/>
    <property type="molecule type" value="Transcribed_RNA"/>
</dbReference>
<name>A0A6B0UPM3_IXORI</name>
<dbReference type="AlphaFoldDB" id="A0A6B0UPM3"/>
<evidence type="ECO:0000313" key="1">
    <source>
        <dbReference type="EMBL" id="MXU91787.1"/>
    </source>
</evidence>
<sequence length="125" mass="14021">MNSWKVLMTLIIDAASEEPTLHPYLLCCFEVEILDTAHTSHASLAMHGNFEWLYTPPSTTQPHIAPAQFTSCILLGYSRMAQHARTHPWASLTSCLCRRTLLRLVHTFASTTLRCVASCSTPPRH</sequence>